<feature type="transmembrane region" description="Helical" evidence="7">
    <location>
        <begin position="15"/>
        <end position="32"/>
    </location>
</feature>
<organism evidence="9 10">
    <name type="scientific">Clostridium tanneri</name>
    <dbReference type="NCBI Taxonomy" id="3037988"/>
    <lineage>
        <taxon>Bacteria</taxon>
        <taxon>Bacillati</taxon>
        <taxon>Bacillota</taxon>
        <taxon>Clostridia</taxon>
        <taxon>Eubacteriales</taxon>
        <taxon>Clostridiaceae</taxon>
        <taxon>Clostridium</taxon>
    </lineage>
</organism>
<dbReference type="PANTHER" id="PTHR30151">
    <property type="entry name" value="ALKANE SULFONATE ABC TRANSPORTER-RELATED, MEMBRANE SUBUNIT"/>
    <property type="match status" value="1"/>
</dbReference>
<comment type="subcellular location">
    <subcellularLocation>
        <location evidence="1 7">Cell membrane</location>
        <topology evidence="1 7">Multi-pass membrane protein</topology>
    </subcellularLocation>
</comment>
<accession>A0ABU4JV87</accession>
<reference evidence="9 10" key="1">
    <citation type="submission" date="2023-04" db="EMBL/GenBank/DDBJ databases">
        <title>Clostridium tannerae sp. nov., isolated from the fecal material of an alpaca.</title>
        <authorList>
            <person name="Miller S."/>
            <person name="Hendry M."/>
            <person name="King J."/>
            <person name="Sankaranarayanan K."/>
            <person name="Lawson P.A."/>
        </authorList>
    </citation>
    <scope>NUCLEOTIDE SEQUENCE [LARGE SCALE GENOMIC DNA]</scope>
    <source>
        <strain evidence="9 10">A1-XYC3</strain>
    </source>
</reference>
<evidence type="ECO:0000256" key="4">
    <source>
        <dbReference type="ARBA" id="ARBA00022692"/>
    </source>
</evidence>
<dbReference type="PANTHER" id="PTHR30151:SF0">
    <property type="entry name" value="ABC TRANSPORTER PERMEASE PROTEIN MJ0413-RELATED"/>
    <property type="match status" value="1"/>
</dbReference>
<dbReference type="InterPro" id="IPR035906">
    <property type="entry name" value="MetI-like_sf"/>
</dbReference>
<keyword evidence="2 7" id="KW-0813">Transport</keyword>
<keyword evidence="3" id="KW-1003">Cell membrane</keyword>
<evidence type="ECO:0000256" key="5">
    <source>
        <dbReference type="ARBA" id="ARBA00022989"/>
    </source>
</evidence>
<comment type="caution">
    <text evidence="9">The sequence shown here is derived from an EMBL/GenBank/DDBJ whole genome shotgun (WGS) entry which is preliminary data.</text>
</comment>
<evidence type="ECO:0000256" key="6">
    <source>
        <dbReference type="ARBA" id="ARBA00023136"/>
    </source>
</evidence>
<name>A0ABU4JV87_9CLOT</name>
<keyword evidence="6 7" id="KW-0472">Membrane</keyword>
<evidence type="ECO:0000259" key="8">
    <source>
        <dbReference type="PROSITE" id="PS50928"/>
    </source>
</evidence>
<sequence length="255" mass="28389">MQNQNMMKGGIWKKILFYMMIVVVWELAYRFINFPSPLKVFQNISKLIESGTLGTAVMISLRRLLSGYIISLFIGLLIGLFMLKLKATRDNFAKLIGALQTMPNVCWVPFAVLWFGLNEKAILFVIIIGSVFAVSMSIESGIKNLNPNYIRVAEMTGAKGYTLYKEVIFPAAIPVIISGIKQGWAFAWRGLIAGEMIASSMSGLGEILTHGKKYNDINEIVAVMVVIIVIGLLIDRIVFENIESSIRRKFGLGKA</sequence>
<evidence type="ECO:0000313" key="10">
    <source>
        <dbReference type="Proteomes" id="UP001281656"/>
    </source>
</evidence>
<evidence type="ECO:0000313" key="9">
    <source>
        <dbReference type="EMBL" id="MDW8801876.1"/>
    </source>
</evidence>
<evidence type="ECO:0000256" key="7">
    <source>
        <dbReference type="RuleBase" id="RU363032"/>
    </source>
</evidence>
<dbReference type="Pfam" id="PF00528">
    <property type="entry name" value="BPD_transp_1"/>
    <property type="match status" value="1"/>
</dbReference>
<protein>
    <submittedName>
        <fullName evidence="9">ABC transporter permease</fullName>
    </submittedName>
</protein>
<dbReference type="RefSeq" id="WP_318798285.1">
    <property type="nucleotide sequence ID" value="NZ_JARUJP010000013.1"/>
</dbReference>
<dbReference type="EMBL" id="JARUJP010000013">
    <property type="protein sequence ID" value="MDW8801876.1"/>
    <property type="molecule type" value="Genomic_DNA"/>
</dbReference>
<dbReference type="CDD" id="cd06261">
    <property type="entry name" value="TM_PBP2"/>
    <property type="match status" value="1"/>
</dbReference>
<dbReference type="Gene3D" id="1.10.3720.10">
    <property type="entry name" value="MetI-like"/>
    <property type="match status" value="1"/>
</dbReference>
<comment type="similarity">
    <text evidence="7">Belongs to the binding-protein-dependent transport system permease family.</text>
</comment>
<gene>
    <name evidence="9" type="ORF">P8V03_12035</name>
</gene>
<proteinExistence type="inferred from homology"/>
<evidence type="ECO:0000256" key="2">
    <source>
        <dbReference type="ARBA" id="ARBA00022448"/>
    </source>
</evidence>
<feature type="domain" description="ABC transmembrane type-1" evidence="8">
    <location>
        <begin position="57"/>
        <end position="238"/>
    </location>
</feature>
<evidence type="ECO:0000256" key="3">
    <source>
        <dbReference type="ARBA" id="ARBA00022475"/>
    </source>
</evidence>
<feature type="transmembrane region" description="Helical" evidence="7">
    <location>
        <begin position="220"/>
        <end position="239"/>
    </location>
</feature>
<feature type="transmembrane region" description="Helical" evidence="7">
    <location>
        <begin position="121"/>
        <end position="142"/>
    </location>
</feature>
<dbReference type="PROSITE" id="PS50928">
    <property type="entry name" value="ABC_TM1"/>
    <property type="match status" value="1"/>
</dbReference>
<dbReference type="InterPro" id="IPR000515">
    <property type="entry name" value="MetI-like"/>
</dbReference>
<keyword evidence="4 7" id="KW-0812">Transmembrane</keyword>
<feature type="transmembrane region" description="Helical" evidence="7">
    <location>
        <begin position="163"/>
        <end position="180"/>
    </location>
</feature>
<feature type="transmembrane region" description="Helical" evidence="7">
    <location>
        <begin position="95"/>
        <end position="115"/>
    </location>
</feature>
<feature type="transmembrane region" description="Helical" evidence="7">
    <location>
        <begin position="65"/>
        <end position="83"/>
    </location>
</feature>
<evidence type="ECO:0000256" key="1">
    <source>
        <dbReference type="ARBA" id="ARBA00004651"/>
    </source>
</evidence>
<dbReference type="Proteomes" id="UP001281656">
    <property type="component" value="Unassembled WGS sequence"/>
</dbReference>
<keyword evidence="5 7" id="KW-1133">Transmembrane helix</keyword>
<keyword evidence="10" id="KW-1185">Reference proteome</keyword>
<dbReference type="SUPFAM" id="SSF161098">
    <property type="entry name" value="MetI-like"/>
    <property type="match status" value="1"/>
</dbReference>